<evidence type="ECO:0000313" key="2">
    <source>
        <dbReference type="EMBL" id="CEA02086.1"/>
    </source>
</evidence>
<dbReference type="GO" id="GO:0071949">
    <property type="term" value="F:FAD binding"/>
    <property type="evidence" value="ECO:0007669"/>
    <property type="project" value="TreeGrafter"/>
</dbReference>
<dbReference type="STRING" id="1461582.BN1048_01593"/>
<dbReference type="EMBL" id="CCSE01000001">
    <property type="protein sequence ID" value="CEA02086.1"/>
    <property type="molecule type" value="Genomic_DNA"/>
</dbReference>
<dbReference type="SUPFAM" id="SSF51905">
    <property type="entry name" value="FAD/NAD(P)-binding domain"/>
    <property type="match status" value="1"/>
</dbReference>
<dbReference type="InterPro" id="IPR023753">
    <property type="entry name" value="FAD/NAD-binding_dom"/>
</dbReference>
<dbReference type="InterPro" id="IPR036188">
    <property type="entry name" value="FAD/NAD-bd_sf"/>
</dbReference>
<dbReference type="HOGENOM" id="CLU_030742_2_0_9"/>
<name>A0A078MBL2_9STAP</name>
<sequence length="394" mass="44515">MKKHYKLVILGGGAGGISTASRVLSKKKDLKDDVLIIEPGDYHYFQPAWPLVGSGVEKLRSTKKPTEKVIPKGARWLQASVKNADPVKREITADSTVISYEYLIVALGIELNYDAIKGAKEFIGKNSVCTNYLYDFVEYTYESLKNTKTGNILVTKPKSKIKGGVSAENSLFTMDDFVKQHDRHVDIIFRSGRDEIFEVKKYNDSLISQMEEKHIDYMLNEELVEVNGDEKIAVFKNTVNGDIHTVPFEMIVITPPMHGPRVLENSGLLDDEGWVDVDKHTMMHKKYTTVFSLGDASSLPTVKMGAAVRQQLPVLVDNLIERMNDKEPSHKYDGKTACPIATEYGELILAEFGYDRIPSETTFLNQADDKKIFYQFKKNMLPIMYWHAMLKGKG</sequence>
<dbReference type="eggNOG" id="COG0446">
    <property type="taxonomic scope" value="Bacteria"/>
</dbReference>
<reference evidence="2 3" key="1">
    <citation type="submission" date="2014-07" db="EMBL/GenBank/DDBJ databases">
        <authorList>
            <person name="Urmite Genomes Urmite Genomes"/>
        </authorList>
    </citation>
    <scope>NUCLEOTIDE SEQUENCE [LARGE SCALE GENOMIC DNA]</scope>
    <source>
        <strain evidence="2 3">13MG44_air</strain>
    </source>
</reference>
<evidence type="ECO:0000313" key="3">
    <source>
        <dbReference type="Proteomes" id="UP000044136"/>
    </source>
</evidence>
<keyword evidence="3" id="KW-1185">Reference proteome</keyword>
<organism evidence="2 3">
    <name type="scientific">Jeotgalicoccus saudimassiliensis</name>
    <dbReference type="NCBI Taxonomy" id="1461582"/>
    <lineage>
        <taxon>Bacteria</taxon>
        <taxon>Bacillati</taxon>
        <taxon>Bacillota</taxon>
        <taxon>Bacilli</taxon>
        <taxon>Bacillales</taxon>
        <taxon>Staphylococcaceae</taxon>
        <taxon>Jeotgalicoccus</taxon>
    </lineage>
</organism>
<feature type="domain" description="FAD/NAD(P)-binding" evidence="1">
    <location>
        <begin position="5"/>
        <end position="130"/>
    </location>
</feature>
<dbReference type="GO" id="GO:0070224">
    <property type="term" value="F:sulfide:quinone oxidoreductase activity"/>
    <property type="evidence" value="ECO:0007669"/>
    <property type="project" value="TreeGrafter"/>
</dbReference>
<dbReference type="PANTHER" id="PTHR10632:SF2">
    <property type="entry name" value="SULFIDE:QUINONE OXIDOREDUCTASE, MITOCHONDRIAL"/>
    <property type="match status" value="1"/>
</dbReference>
<protein>
    <submittedName>
        <fullName evidence="2">Sulfide dehydrogenase [flavocytochrome c] flavoprotein chain</fullName>
    </submittedName>
</protein>
<dbReference type="OrthoDB" id="9805710at2"/>
<proteinExistence type="predicted"/>
<dbReference type="Pfam" id="PF07992">
    <property type="entry name" value="Pyr_redox_2"/>
    <property type="match status" value="1"/>
</dbReference>
<gene>
    <name evidence="2" type="primary">fccB</name>
    <name evidence="2" type="ORF">BN1048_01593</name>
</gene>
<evidence type="ECO:0000259" key="1">
    <source>
        <dbReference type="Pfam" id="PF07992"/>
    </source>
</evidence>
<dbReference type="InterPro" id="IPR015904">
    <property type="entry name" value="Sulphide_quinone_reductase"/>
</dbReference>
<dbReference type="RefSeq" id="WP_035810094.1">
    <property type="nucleotide sequence ID" value="NZ_CCSE01000001.1"/>
</dbReference>
<dbReference type="GO" id="GO:0070221">
    <property type="term" value="P:sulfide oxidation, using sulfide:quinone oxidoreductase"/>
    <property type="evidence" value="ECO:0007669"/>
    <property type="project" value="TreeGrafter"/>
</dbReference>
<accession>A0A078MBL2</accession>
<dbReference type="PANTHER" id="PTHR10632">
    <property type="entry name" value="SULFIDE:QUINONE OXIDOREDUCTASE"/>
    <property type="match status" value="1"/>
</dbReference>
<dbReference type="Gene3D" id="3.50.50.60">
    <property type="entry name" value="FAD/NAD(P)-binding domain"/>
    <property type="match status" value="2"/>
</dbReference>
<dbReference type="Proteomes" id="UP000044136">
    <property type="component" value="Unassembled WGS sequence"/>
</dbReference>
<dbReference type="AlphaFoldDB" id="A0A078MBL2"/>